<evidence type="ECO:0000313" key="2">
    <source>
        <dbReference type="EMBL" id="KAL2862027.1"/>
    </source>
</evidence>
<proteinExistence type="predicted"/>
<reference evidence="2 3" key="1">
    <citation type="submission" date="2024-07" db="EMBL/GenBank/DDBJ databases">
        <title>Section-level genome sequencing and comparative genomics of Aspergillus sections Usti and Cavernicolus.</title>
        <authorList>
            <consortium name="Lawrence Berkeley National Laboratory"/>
            <person name="Nybo J.L."/>
            <person name="Vesth T.C."/>
            <person name="Theobald S."/>
            <person name="Frisvad J.C."/>
            <person name="Larsen T.O."/>
            <person name="Kjaerboelling I."/>
            <person name="Rothschild-Mancinelli K."/>
            <person name="Lyhne E.K."/>
            <person name="Kogle M.E."/>
            <person name="Barry K."/>
            <person name="Clum A."/>
            <person name="Na H."/>
            <person name="Ledsgaard L."/>
            <person name="Lin J."/>
            <person name="Lipzen A."/>
            <person name="Kuo A."/>
            <person name="Riley R."/>
            <person name="Mondo S."/>
            <person name="LaButti K."/>
            <person name="Haridas S."/>
            <person name="Pangalinan J."/>
            <person name="Salamov A.A."/>
            <person name="Simmons B.A."/>
            <person name="Magnuson J.K."/>
            <person name="Chen J."/>
            <person name="Drula E."/>
            <person name="Henrissat B."/>
            <person name="Wiebenga A."/>
            <person name="Lubbers R.J."/>
            <person name="Gomes A.C."/>
            <person name="Macurrencykelacurrency M.R."/>
            <person name="Stajich J."/>
            <person name="Grigoriev I.V."/>
            <person name="Mortensen U.H."/>
            <person name="De vries R.P."/>
            <person name="Baker S.E."/>
            <person name="Andersen M.R."/>
        </authorList>
    </citation>
    <scope>NUCLEOTIDE SEQUENCE [LARGE SCALE GENOMIC DNA]</scope>
    <source>
        <strain evidence="2 3">CBS 756.74</strain>
    </source>
</reference>
<protein>
    <submittedName>
        <fullName evidence="2">Uncharacterized protein</fullName>
    </submittedName>
</protein>
<dbReference type="Proteomes" id="UP001610444">
    <property type="component" value="Unassembled WGS sequence"/>
</dbReference>
<keyword evidence="3" id="KW-1185">Reference proteome</keyword>
<evidence type="ECO:0000313" key="3">
    <source>
        <dbReference type="Proteomes" id="UP001610444"/>
    </source>
</evidence>
<feature type="compositionally biased region" description="Polar residues" evidence="1">
    <location>
        <begin position="1"/>
        <end position="18"/>
    </location>
</feature>
<dbReference type="RefSeq" id="XP_070906117.1">
    <property type="nucleotide sequence ID" value="XM_071036779.1"/>
</dbReference>
<accession>A0ABR4LBW6</accession>
<gene>
    <name evidence="2" type="ORF">BJX68DRAFT_15734</name>
</gene>
<dbReference type="EMBL" id="JBFXLR010000001">
    <property type="protein sequence ID" value="KAL2862027.1"/>
    <property type="molecule type" value="Genomic_DNA"/>
</dbReference>
<feature type="region of interest" description="Disordered" evidence="1">
    <location>
        <begin position="1"/>
        <end position="37"/>
    </location>
</feature>
<sequence>MIEKSSSFAPKSGRSSSEFVVEAGRARSATISSCGSQQRYYRRTMSANIPPEPEPVPELGAEPEMHNPAVQDCRESLEMTRLEALHTLDTCRHVIATLELTRLRKTRTGLYHWIAFWERLYERSFANLLTSRVMAALYKVDALFRAVAFELHQLTQRTELSVASASTEKEILGILERMESEVSKKGRRRRRKAQHLLDKMRHSMELIPVKVGNELFDDMKRGVFALDVYCDYHPGDPAAERTEQTWSQHCIDQPVGLVAVSPYLYRQWRETAVPSITSLPLTAYSSNTRWTDTLEWPNDGSIEDGRWIPGEG</sequence>
<comment type="caution">
    <text evidence="2">The sequence shown here is derived from an EMBL/GenBank/DDBJ whole genome shotgun (WGS) entry which is preliminary data.</text>
</comment>
<organism evidence="2 3">
    <name type="scientific">Aspergillus pseudodeflectus</name>
    <dbReference type="NCBI Taxonomy" id="176178"/>
    <lineage>
        <taxon>Eukaryota</taxon>
        <taxon>Fungi</taxon>
        <taxon>Dikarya</taxon>
        <taxon>Ascomycota</taxon>
        <taxon>Pezizomycotina</taxon>
        <taxon>Eurotiomycetes</taxon>
        <taxon>Eurotiomycetidae</taxon>
        <taxon>Eurotiales</taxon>
        <taxon>Aspergillaceae</taxon>
        <taxon>Aspergillus</taxon>
        <taxon>Aspergillus subgen. Nidulantes</taxon>
    </lineage>
</organism>
<dbReference type="GeneID" id="98151943"/>
<evidence type="ECO:0000256" key="1">
    <source>
        <dbReference type="SAM" id="MobiDB-lite"/>
    </source>
</evidence>
<name>A0ABR4LBW6_9EURO</name>